<name>A0AAE0G3D5_9CHLO</name>
<dbReference type="Proteomes" id="UP001190700">
    <property type="component" value="Unassembled WGS sequence"/>
</dbReference>
<dbReference type="Gene3D" id="1.20.58.400">
    <property type="entry name" value="t-snare proteins"/>
    <property type="match status" value="1"/>
</dbReference>
<dbReference type="InterPro" id="IPR038407">
    <property type="entry name" value="v-SNARE_N_sf"/>
</dbReference>
<comment type="caution">
    <text evidence="12">The sequence shown here is derived from an EMBL/GenBank/DDBJ whole genome shotgun (WGS) entry which is preliminary data.</text>
</comment>
<dbReference type="InterPro" id="IPR027027">
    <property type="entry name" value="GOSR2/Membrin/Bos1"/>
</dbReference>
<dbReference type="InterPro" id="IPR007705">
    <property type="entry name" value="Vesicle_trsprt_v-SNARE_N"/>
</dbReference>
<accession>A0AAE0G3D5</accession>
<dbReference type="GO" id="GO:0000149">
    <property type="term" value="F:SNARE binding"/>
    <property type="evidence" value="ECO:0007669"/>
    <property type="project" value="TreeGrafter"/>
</dbReference>
<dbReference type="InterPro" id="IPR000727">
    <property type="entry name" value="T_SNARE_dom"/>
</dbReference>
<dbReference type="GO" id="GO:0005789">
    <property type="term" value="C:endoplasmic reticulum membrane"/>
    <property type="evidence" value="ECO:0007669"/>
    <property type="project" value="TreeGrafter"/>
</dbReference>
<keyword evidence="4" id="KW-0653">Protein transport</keyword>
<evidence type="ECO:0000256" key="2">
    <source>
        <dbReference type="ARBA" id="ARBA00022448"/>
    </source>
</evidence>
<feature type="transmembrane region" description="Helical" evidence="10">
    <location>
        <begin position="217"/>
        <end position="236"/>
    </location>
</feature>
<dbReference type="GO" id="GO:0005484">
    <property type="term" value="F:SNAP receptor activity"/>
    <property type="evidence" value="ECO:0007669"/>
    <property type="project" value="InterPro"/>
</dbReference>
<evidence type="ECO:0000259" key="11">
    <source>
        <dbReference type="SMART" id="SM00397"/>
    </source>
</evidence>
<comment type="similarity">
    <text evidence="1">Belongs to the VTI1 family.</text>
</comment>
<dbReference type="AlphaFoldDB" id="A0AAE0G3D5"/>
<comment type="subcellular location">
    <subcellularLocation>
        <location evidence="8">Prevacuolar compartment membrane</location>
        <topology evidence="8">Single-pass type IV membrane protein</topology>
    </subcellularLocation>
</comment>
<dbReference type="GO" id="GO:0012507">
    <property type="term" value="C:ER to Golgi transport vesicle membrane"/>
    <property type="evidence" value="ECO:0007669"/>
    <property type="project" value="TreeGrafter"/>
</dbReference>
<gene>
    <name evidence="12" type="ORF">CYMTET_20901</name>
</gene>
<dbReference type="GO" id="GO:0031201">
    <property type="term" value="C:SNARE complex"/>
    <property type="evidence" value="ECO:0007669"/>
    <property type="project" value="TreeGrafter"/>
</dbReference>
<dbReference type="SMART" id="SM00397">
    <property type="entry name" value="t_SNARE"/>
    <property type="match status" value="1"/>
</dbReference>
<reference evidence="12 13" key="1">
    <citation type="journal article" date="2015" name="Genome Biol. Evol.">
        <title>Comparative Genomics of a Bacterivorous Green Alga Reveals Evolutionary Causalities and Consequences of Phago-Mixotrophic Mode of Nutrition.</title>
        <authorList>
            <person name="Burns J.A."/>
            <person name="Paasch A."/>
            <person name="Narechania A."/>
            <person name="Kim E."/>
        </authorList>
    </citation>
    <scope>NUCLEOTIDE SEQUENCE [LARGE SCALE GENOMIC DNA]</scope>
    <source>
        <strain evidence="12 13">PLY_AMNH</strain>
    </source>
</reference>
<organism evidence="12 13">
    <name type="scientific">Cymbomonas tetramitiformis</name>
    <dbReference type="NCBI Taxonomy" id="36881"/>
    <lineage>
        <taxon>Eukaryota</taxon>
        <taxon>Viridiplantae</taxon>
        <taxon>Chlorophyta</taxon>
        <taxon>Pyramimonadophyceae</taxon>
        <taxon>Pyramimonadales</taxon>
        <taxon>Pyramimonadaceae</taxon>
        <taxon>Cymbomonas</taxon>
    </lineage>
</organism>
<dbReference type="SUPFAM" id="SSF58038">
    <property type="entry name" value="SNARE fusion complex"/>
    <property type="match status" value="1"/>
</dbReference>
<feature type="domain" description="T-SNARE coiled-coil homology" evidence="11">
    <location>
        <begin position="141"/>
        <end position="208"/>
    </location>
</feature>
<sequence length="241" mass="26897">MSSMFDSYEREYCDLSTGISRKTQTLSSLSAAEKDPKLQEIQADVAEAKALITRMDLEARSLPVAAKTPLLAKLREYKEDLNKLKRDMTKAAATGVNDEARDELLSRAELGSSLPGFRLFKLLDVSDGPSSSSTSAGQRERLLQTHEQLNMTGDRIRQGKQTLLETEELGVSILQDLHKQRETISHAREHLHDADDSIGRARKVLTSMSRRAMTNKLILALIIMLLLASIGIIIYFKVIKN</sequence>
<evidence type="ECO:0000313" key="12">
    <source>
        <dbReference type="EMBL" id="KAK3270717.1"/>
    </source>
</evidence>
<dbReference type="EMBL" id="LGRX02010238">
    <property type="protein sequence ID" value="KAK3270717.1"/>
    <property type="molecule type" value="Genomic_DNA"/>
</dbReference>
<protein>
    <recommendedName>
        <fullName evidence="11">t-SNARE coiled-coil homology domain-containing protein</fullName>
    </recommendedName>
</protein>
<dbReference type="Gene3D" id="1.20.5.110">
    <property type="match status" value="1"/>
</dbReference>
<dbReference type="GO" id="GO:0031902">
    <property type="term" value="C:late endosome membrane"/>
    <property type="evidence" value="ECO:0007669"/>
    <property type="project" value="TreeGrafter"/>
</dbReference>
<dbReference type="PANTHER" id="PTHR21230">
    <property type="entry name" value="VESICLE TRANSPORT V-SNARE PROTEIN VTI1-RELATED"/>
    <property type="match status" value="1"/>
</dbReference>
<dbReference type="Pfam" id="PF05008">
    <property type="entry name" value="V-SNARE"/>
    <property type="match status" value="1"/>
</dbReference>
<keyword evidence="3 10" id="KW-0812">Transmembrane</keyword>
<evidence type="ECO:0000256" key="3">
    <source>
        <dbReference type="ARBA" id="ARBA00022692"/>
    </source>
</evidence>
<evidence type="ECO:0000256" key="9">
    <source>
        <dbReference type="SAM" id="Coils"/>
    </source>
</evidence>
<keyword evidence="2" id="KW-0813">Transport</keyword>
<evidence type="ECO:0000256" key="1">
    <source>
        <dbReference type="ARBA" id="ARBA00006108"/>
    </source>
</evidence>
<dbReference type="Pfam" id="PF12352">
    <property type="entry name" value="V-SNARE_C"/>
    <property type="match status" value="1"/>
</dbReference>
<keyword evidence="5 10" id="KW-1133">Transmembrane helix</keyword>
<evidence type="ECO:0000256" key="4">
    <source>
        <dbReference type="ARBA" id="ARBA00022927"/>
    </source>
</evidence>
<dbReference type="CDD" id="cd15862">
    <property type="entry name" value="SNARE_Vti1"/>
    <property type="match status" value="1"/>
</dbReference>
<dbReference type="GO" id="GO:0005794">
    <property type="term" value="C:Golgi apparatus"/>
    <property type="evidence" value="ECO:0007669"/>
    <property type="project" value="InterPro"/>
</dbReference>
<proteinExistence type="inferred from homology"/>
<feature type="coiled-coil region" evidence="9">
    <location>
        <begin position="38"/>
        <end position="94"/>
    </location>
</feature>
<keyword evidence="13" id="KW-1185">Reference proteome</keyword>
<evidence type="ECO:0000313" key="13">
    <source>
        <dbReference type="Proteomes" id="UP001190700"/>
    </source>
</evidence>
<evidence type="ECO:0000256" key="10">
    <source>
        <dbReference type="SAM" id="Phobius"/>
    </source>
</evidence>
<dbReference type="GO" id="GO:0006906">
    <property type="term" value="P:vesicle fusion"/>
    <property type="evidence" value="ECO:0007669"/>
    <property type="project" value="TreeGrafter"/>
</dbReference>
<dbReference type="PIRSF" id="PIRSF028865">
    <property type="entry name" value="Membrin-2"/>
    <property type="match status" value="1"/>
</dbReference>
<evidence type="ECO:0000256" key="7">
    <source>
        <dbReference type="ARBA" id="ARBA00023136"/>
    </source>
</evidence>
<dbReference type="SUPFAM" id="SSF47661">
    <property type="entry name" value="t-snare proteins"/>
    <property type="match status" value="1"/>
</dbReference>
<dbReference type="InterPro" id="IPR010989">
    <property type="entry name" value="SNARE"/>
</dbReference>
<dbReference type="FunFam" id="1.20.58.400:FF:000001">
    <property type="entry name" value="Vesicle transport through interaction with t-SNAREs homolog 1A"/>
    <property type="match status" value="1"/>
</dbReference>
<evidence type="ECO:0000256" key="5">
    <source>
        <dbReference type="ARBA" id="ARBA00022989"/>
    </source>
</evidence>
<keyword evidence="6 9" id="KW-0175">Coiled coil</keyword>
<evidence type="ECO:0000256" key="8">
    <source>
        <dbReference type="ARBA" id="ARBA00060376"/>
    </source>
</evidence>
<dbReference type="FunFam" id="1.20.5.110:FF:000002">
    <property type="entry name" value="Vesicle transport through interaction with t-SNAREsB"/>
    <property type="match status" value="1"/>
</dbReference>
<dbReference type="GO" id="GO:0006886">
    <property type="term" value="P:intracellular protein transport"/>
    <property type="evidence" value="ECO:0007669"/>
    <property type="project" value="InterPro"/>
</dbReference>
<keyword evidence="7 10" id="KW-0472">Membrane</keyword>
<dbReference type="PANTHER" id="PTHR21230:SF26">
    <property type="entry name" value="VESICLE TRANSPORT THROUGH INTERACTION WITH T-SNARES HOMOLOG 1A"/>
    <property type="match status" value="1"/>
</dbReference>
<evidence type="ECO:0000256" key="6">
    <source>
        <dbReference type="ARBA" id="ARBA00023054"/>
    </source>
</evidence>